<dbReference type="KEGG" id="sphh:SDAV_0029"/>
<sequence>MGLLPAKKKIKKEYDIDSYYLNLASTITNRKNVNVQKHNEILEKRICEDNANFLNLRELEISIINPVTNQQLDTKLINNFLKMQDFTNKNWYNEYKINKYGKGAYFIFVNNSKLNFITIVFYNDKYDELGNLVSCTFYYDPYIKNNQSIFITEKLEIDAITKQVKVIRTLKTRLYSTITDLYIDDTKWNNYTSLQREEILPLNFIPIEIIPNNPNFEPSARYGKQFASILDITISFGHLFQGKYSLLPLGLLFFKRSISAFLNKIPW</sequence>
<dbReference type="EMBL" id="CP031088">
    <property type="protein sequence ID" value="AXF95045.1"/>
    <property type="molecule type" value="Genomic_DNA"/>
</dbReference>
<dbReference type="RefSeq" id="WP_114564079.1">
    <property type="nucleotide sequence ID" value="NZ_CP031088.1"/>
</dbReference>
<keyword evidence="2" id="KW-1185">Reference proteome</keyword>
<dbReference type="AlphaFoldDB" id="A0A345DLF7"/>
<dbReference type="Proteomes" id="UP000253689">
    <property type="component" value="Chromosome"/>
</dbReference>
<accession>A0A345DLF7</accession>
<proteinExistence type="predicted"/>
<name>A0A345DLF7_9MOLU</name>
<organism evidence="1 2">
    <name type="scientific">Spiroplasma phoeniceum P40</name>
    <dbReference type="NCBI Taxonomy" id="1276259"/>
    <lineage>
        <taxon>Bacteria</taxon>
        <taxon>Bacillati</taxon>
        <taxon>Mycoplasmatota</taxon>
        <taxon>Mollicutes</taxon>
        <taxon>Entomoplasmatales</taxon>
        <taxon>Spiroplasmataceae</taxon>
        <taxon>Spiroplasma</taxon>
    </lineage>
</organism>
<evidence type="ECO:0000313" key="1">
    <source>
        <dbReference type="EMBL" id="AXF95045.1"/>
    </source>
</evidence>
<protein>
    <submittedName>
        <fullName evidence="1">Uncharacterized protein</fullName>
    </submittedName>
</protein>
<reference evidence="2" key="1">
    <citation type="submission" date="2018-07" db="EMBL/GenBank/DDBJ databases">
        <title>Complete Genome Sequence of Spiroplasma phoeniceum.</title>
        <authorList>
            <person name="Davis R.E."/>
            <person name="Shao J.Y."/>
            <person name="Zhao Y."/>
            <person name="Silver A."/>
            <person name="Stump z."/>
            <person name="Gasparich G."/>
        </authorList>
    </citation>
    <scope>NUCLEOTIDE SEQUENCE [LARGE SCALE GENOMIC DNA]</scope>
    <source>
        <strain evidence="2">P40</strain>
    </source>
</reference>
<gene>
    <name evidence="1" type="ORF">SDAV_0029</name>
</gene>
<evidence type="ECO:0000313" key="2">
    <source>
        <dbReference type="Proteomes" id="UP000253689"/>
    </source>
</evidence>